<keyword evidence="3" id="KW-1003">Cell membrane</keyword>
<gene>
    <name evidence="8" type="ORF">H9L09_06100</name>
</gene>
<feature type="transmembrane region" description="Helical" evidence="7">
    <location>
        <begin position="25"/>
        <end position="49"/>
    </location>
</feature>
<evidence type="ECO:0000313" key="8">
    <source>
        <dbReference type="EMBL" id="QNN54870.1"/>
    </source>
</evidence>
<evidence type="ECO:0000313" key="9">
    <source>
        <dbReference type="Proteomes" id="UP000515947"/>
    </source>
</evidence>
<comment type="similarity">
    <text evidence="2">Belongs to the UPF0410 family.</text>
</comment>
<comment type="subcellular location">
    <subcellularLocation>
        <location evidence="1">Cell membrane</location>
        <topology evidence="1">Multi-pass membrane protein</topology>
    </subcellularLocation>
</comment>
<proteinExistence type="inferred from homology"/>
<dbReference type="PANTHER" id="PTHR33884">
    <property type="entry name" value="UPF0410 PROTEIN YMGE"/>
    <property type="match status" value="1"/>
</dbReference>
<evidence type="ECO:0000256" key="4">
    <source>
        <dbReference type="ARBA" id="ARBA00022692"/>
    </source>
</evidence>
<dbReference type="PANTHER" id="PTHR33884:SF3">
    <property type="entry name" value="UPF0410 PROTEIN YMGE"/>
    <property type="match status" value="1"/>
</dbReference>
<feature type="transmembrane region" description="Helical" evidence="7">
    <location>
        <begin position="56"/>
        <end position="75"/>
    </location>
</feature>
<dbReference type="GO" id="GO:0005886">
    <property type="term" value="C:plasma membrane"/>
    <property type="evidence" value="ECO:0007669"/>
    <property type="project" value="UniProtKB-SubCell"/>
</dbReference>
<evidence type="ECO:0008006" key="10">
    <source>
        <dbReference type="Google" id="ProtNLM"/>
    </source>
</evidence>
<dbReference type="AlphaFoldDB" id="A0A7G9RGZ5"/>
<organism evidence="8 9">
    <name type="scientific">Nocardioides mesophilus</name>
    <dbReference type="NCBI Taxonomy" id="433659"/>
    <lineage>
        <taxon>Bacteria</taxon>
        <taxon>Bacillati</taxon>
        <taxon>Actinomycetota</taxon>
        <taxon>Actinomycetes</taxon>
        <taxon>Propionibacteriales</taxon>
        <taxon>Nocardioidaceae</taxon>
        <taxon>Nocardioides</taxon>
    </lineage>
</organism>
<keyword evidence="6 7" id="KW-0472">Membrane</keyword>
<sequence>MIGFLVFGLVVGALARLFKPGRQNIGLGMTLLLGVAGSIIGGLVASLIGTGDIFELNFIGAVVAIIAAVLLIGAVEGTSGRSSQHRV</sequence>
<evidence type="ECO:0000256" key="3">
    <source>
        <dbReference type="ARBA" id="ARBA00022475"/>
    </source>
</evidence>
<evidence type="ECO:0000256" key="5">
    <source>
        <dbReference type="ARBA" id="ARBA00022989"/>
    </source>
</evidence>
<protein>
    <recommendedName>
        <fullName evidence="10">GlsB/YeaQ/YmgE family stress response membrane protein</fullName>
    </recommendedName>
</protein>
<dbReference type="InterPro" id="IPR007341">
    <property type="entry name" value="Transgly_assoc"/>
</dbReference>
<dbReference type="EMBL" id="CP060713">
    <property type="protein sequence ID" value="QNN54870.1"/>
    <property type="molecule type" value="Genomic_DNA"/>
</dbReference>
<reference evidence="8 9" key="1">
    <citation type="submission" date="2020-08" db="EMBL/GenBank/DDBJ databases">
        <title>Genome sequence of Nocardioides mesophilus KACC 16243T.</title>
        <authorList>
            <person name="Hyun D.-W."/>
            <person name="Bae J.-W."/>
        </authorList>
    </citation>
    <scope>NUCLEOTIDE SEQUENCE [LARGE SCALE GENOMIC DNA]</scope>
    <source>
        <strain evidence="8 9">KACC 16243</strain>
    </source>
</reference>
<dbReference type="Proteomes" id="UP000515947">
    <property type="component" value="Chromosome"/>
</dbReference>
<keyword evidence="9" id="KW-1185">Reference proteome</keyword>
<evidence type="ECO:0000256" key="2">
    <source>
        <dbReference type="ARBA" id="ARBA00011006"/>
    </source>
</evidence>
<keyword evidence="5 7" id="KW-1133">Transmembrane helix</keyword>
<name>A0A7G9RGZ5_9ACTN</name>
<evidence type="ECO:0000256" key="7">
    <source>
        <dbReference type="SAM" id="Phobius"/>
    </source>
</evidence>
<dbReference type="KEGG" id="nmes:H9L09_06100"/>
<evidence type="ECO:0000256" key="6">
    <source>
        <dbReference type="ARBA" id="ARBA00023136"/>
    </source>
</evidence>
<accession>A0A7G9RGZ5</accession>
<evidence type="ECO:0000256" key="1">
    <source>
        <dbReference type="ARBA" id="ARBA00004651"/>
    </source>
</evidence>
<keyword evidence="4 7" id="KW-0812">Transmembrane</keyword>